<reference evidence="1 2" key="1">
    <citation type="submission" date="2018-11" db="EMBL/GenBank/DDBJ databases">
        <authorList>
            <consortium name="Pathogen Informatics"/>
        </authorList>
    </citation>
    <scope>NUCLEOTIDE SEQUENCE [LARGE SCALE GENOMIC DNA]</scope>
</reference>
<name>A0A3P7WPZ5_9BILA</name>
<sequence length="50" mass="6066">MTNQDVMHFPMTMNSFPLEHTPNYLQMHPLTDRKLETLMFTDYLSQLNEY</sequence>
<gene>
    <name evidence="1" type="ORF">BTMF_LOCUS3793</name>
</gene>
<protein>
    <submittedName>
        <fullName evidence="1">Uncharacterized protein</fullName>
    </submittedName>
</protein>
<evidence type="ECO:0000313" key="1">
    <source>
        <dbReference type="EMBL" id="VDO15515.1"/>
    </source>
</evidence>
<evidence type="ECO:0000313" key="2">
    <source>
        <dbReference type="Proteomes" id="UP000280834"/>
    </source>
</evidence>
<dbReference type="Proteomes" id="UP000280834">
    <property type="component" value="Unassembled WGS sequence"/>
</dbReference>
<proteinExistence type="predicted"/>
<keyword evidence="2" id="KW-1185">Reference proteome</keyword>
<dbReference type="AlphaFoldDB" id="A0A3P7WPZ5"/>
<dbReference type="EMBL" id="UZAG01003547">
    <property type="protein sequence ID" value="VDO15515.1"/>
    <property type="molecule type" value="Genomic_DNA"/>
</dbReference>
<organism evidence="1 2">
    <name type="scientific">Brugia timori</name>
    <dbReference type="NCBI Taxonomy" id="42155"/>
    <lineage>
        <taxon>Eukaryota</taxon>
        <taxon>Metazoa</taxon>
        <taxon>Ecdysozoa</taxon>
        <taxon>Nematoda</taxon>
        <taxon>Chromadorea</taxon>
        <taxon>Rhabditida</taxon>
        <taxon>Spirurina</taxon>
        <taxon>Spiruromorpha</taxon>
        <taxon>Filarioidea</taxon>
        <taxon>Onchocercidae</taxon>
        <taxon>Brugia</taxon>
    </lineage>
</organism>
<accession>A0A3P7WPZ5</accession>